<keyword evidence="3" id="KW-0158">Chromosome</keyword>
<name>A0A1X7S0R2_ZYMT9</name>
<keyword evidence="4" id="KW-0544">Nucleosome core</keyword>
<keyword evidence="4" id="KW-0238">DNA-binding</keyword>
<dbReference type="SMART" id="SM00428">
    <property type="entry name" value="H3"/>
    <property type="match status" value="1"/>
</dbReference>
<dbReference type="SUPFAM" id="SSF47113">
    <property type="entry name" value="Histone-fold"/>
    <property type="match status" value="1"/>
</dbReference>
<dbReference type="GO" id="GO:0046982">
    <property type="term" value="F:protein heterodimerization activity"/>
    <property type="evidence" value="ECO:0007669"/>
    <property type="project" value="InterPro"/>
</dbReference>
<feature type="domain" description="Core Histone H2A/H2B/H3" evidence="5">
    <location>
        <begin position="35"/>
        <end position="106"/>
    </location>
</feature>
<organism evidence="6 7">
    <name type="scientific">Zymoseptoria tritici (strain ST99CH_3D7)</name>
    <dbReference type="NCBI Taxonomy" id="1276538"/>
    <lineage>
        <taxon>Eukaryota</taxon>
        <taxon>Fungi</taxon>
        <taxon>Dikarya</taxon>
        <taxon>Ascomycota</taxon>
        <taxon>Pezizomycotina</taxon>
        <taxon>Dothideomycetes</taxon>
        <taxon>Dothideomycetidae</taxon>
        <taxon>Mycosphaerellales</taxon>
        <taxon>Mycosphaerellaceae</taxon>
        <taxon>Zymoseptoria</taxon>
    </lineage>
</organism>
<gene>
    <name evidence="6" type="ORF">ZT3D7_G8425</name>
</gene>
<dbReference type="InterPro" id="IPR007125">
    <property type="entry name" value="H2A/H2B/H3"/>
</dbReference>
<dbReference type="InterPro" id="IPR000164">
    <property type="entry name" value="Histone_H3/CENP-A"/>
</dbReference>
<dbReference type="Gene3D" id="1.10.20.10">
    <property type="entry name" value="Histone, subunit A"/>
    <property type="match status" value="1"/>
</dbReference>
<dbReference type="GO" id="GO:0000786">
    <property type="term" value="C:nucleosome"/>
    <property type="evidence" value="ECO:0007669"/>
    <property type="project" value="UniProtKB-KW"/>
</dbReference>
<evidence type="ECO:0000256" key="2">
    <source>
        <dbReference type="ARBA" id="ARBA00010343"/>
    </source>
</evidence>
<accession>A0A1X7S0R2</accession>
<evidence type="ECO:0000256" key="3">
    <source>
        <dbReference type="ARBA" id="ARBA00022454"/>
    </source>
</evidence>
<evidence type="ECO:0000256" key="4">
    <source>
        <dbReference type="ARBA" id="ARBA00023269"/>
    </source>
</evidence>
<evidence type="ECO:0000256" key="1">
    <source>
        <dbReference type="ARBA" id="ARBA00004286"/>
    </source>
</evidence>
<dbReference type="STRING" id="1276538.A0A1X7S0R2"/>
<dbReference type="PRINTS" id="PR00622">
    <property type="entry name" value="HISTONEH3"/>
</dbReference>
<comment type="subcellular location">
    <subcellularLocation>
        <location evidence="1">Chromosome</location>
    </subcellularLocation>
</comment>
<dbReference type="AlphaFoldDB" id="A0A1X7S0R2"/>
<evidence type="ECO:0000313" key="7">
    <source>
        <dbReference type="Proteomes" id="UP000215127"/>
    </source>
</evidence>
<dbReference type="GO" id="GO:0003677">
    <property type="term" value="F:DNA binding"/>
    <property type="evidence" value="ECO:0007669"/>
    <property type="project" value="InterPro"/>
</dbReference>
<comment type="similarity">
    <text evidence="2">Belongs to the histone H3 family.</text>
</comment>
<dbReference type="EMBL" id="LT853699">
    <property type="protein sequence ID" value="SMQ53272.1"/>
    <property type="molecule type" value="Genomic_DNA"/>
</dbReference>
<reference evidence="6 7" key="1">
    <citation type="submission" date="2016-06" db="EMBL/GenBank/DDBJ databases">
        <authorList>
            <person name="Kjaerup R.B."/>
            <person name="Dalgaard T.S."/>
            <person name="Juul-Madsen H.R."/>
        </authorList>
    </citation>
    <scope>NUCLEOTIDE SEQUENCE [LARGE SCALE GENOMIC DNA]</scope>
</reference>
<proteinExistence type="inferred from homology"/>
<dbReference type="Proteomes" id="UP000215127">
    <property type="component" value="Chromosome 8"/>
</dbReference>
<evidence type="ECO:0000313" key="6">
    <source>
        <dbReference type="EMBL" id="SMQ53272.1"/>
    </source>
</evidence>
<dbReference type="InterPro" id="IPR009072">
    <property type="entry name" value="Histone-fold"/>
</dbReference>
<keyword evidence="7" id="KW-1185">Reference proteome</keyword>
<dbReference type="Pfam" id="PF00125">
    <property type="entry name" value="Histone"/>
    <property type="match status" value="1"/>
</dbReference>
<evidence type="ECO:0000259" key="5">
    <source>
        <dbReference type="Pfam" id="PF00125"/>
    </source>
</evidence>
<protein>
    <recommendedName>
        <fullName evidence="5">Core Histone H2A/H2B/H3 domain-containing protein</fullName>
    </recommendedName>
</protein>
<sequence>MASRVFLVKRPDNGIYRKRAVRFKSGKLTKGPRNSPNGLVLAETPFRRLALEISKTIAPKVRLDKKASKTLQDAAEGFLISRFEQANLVAAQYGRICIQEQDLQIADLVQSKKKT</sequence>
<dbReference type="GO" id="GO:0030527">
    <property type="term" value="F:structural constituent of chromatin"/>
    <property type="evidence" value="ECO:0007669"/>
    <property type="project" value="InterPro"/>
</dbReference>